<evidence type="ECO:0000256" key="1">
    <source>
        <dbReference type="SAM" id="Coils"/>
    </source>
</evidence>
<dbReference type="AlphaFoldDB" id="F2L311"/>
<dbReference type="HOGENOM" id="CLU_1691461_0_0_2"/>
<name>F2L311_THEU7</name>
<dbReference type="KEGG" id="tuz:TUZN_1664"/>
<dbReference type="Proteomes" id="UP000008138">
    <property type="component" value="Chromosome"/>
</dbReference>
<dbReference type="EMBL" id="CP002590">
    <property type="protein sequence ID" value="AEA13130.1"/>
    <property type="molecule type" value="Genomic_DNA"/>
</dbReference>
<proteinExistence type="predicted"/>
<evidence type="ECO:0008006" key="4">
    <source>
        <dbReference type="Google" id="ProtNLM"/>
    </source>
</evidence>
<reference evidence="2 3" key="1">
    <citation type="journal article" date="2011" name="J. Bacteriol.">
        <title>Complete genome sequence of the thermoacidophilic crenarchaeon Thermoproteus uzoniensis 768-20.</title>
        <authorList>
            <person name="Mardanov A.V."/>
            <person name="Gumerov V.M."/>
            <person name="Beletsky A.V."/>
            <person name="Prokofeva M.I."/>
            <person name="Bonch-Osmolovskaya E.A."/>
            <person name="Ravin N.V."/>
            <person name="Skryabin K.G."/>
        </authorList>
    </citation>
    <scope>NUCLEOTIDE SEQUENCE [LARGE SCALE GENOMIC DNA]</scope>
    <source>
        <strain evidence="2 3">768-20</strain>
    </source>
</reference>
<dbReference type="PANTHER" id="PTHR38433:SF1">
    <property type="entry name" value="DUF1641 DOMAIN-CONTAINING PROTEIN"/>
    <property type="match status" value="1"/>
</dbReference>
<dbReference type="OrthoDB" id="56850at2157"/>
<evidence type="ECO:0000313" key="2">
    <source>
        <dbReference type="EMBL" id="AEA13130.1"/>
    </source>
</evidence>
<feature type="coiled-coil region" evidence="1">
    <location>
        <begin position="6"/>
        <end position="40"/>
    </location>
</feature>
<keyword evidence="1" id="KW-0175">Coiled coil</keyword>
<dbReference type="Pfam" id="PF07849">
    <property type="entry name" value="DUF1641"/>
    <property type="match status" value="1"/>
</dbReference>
<evidence type="ECO:0000313" key="3">
    <source>
        <dbReference type="Proteomes" id="UP000008138"/>
    </source>
</evidence>
<dbReference type="RefSeq" id="WP_013680465.1">
    <property type="nucleotide sequence ID" value="NC_015315.1"/>
</dbReference>
<dbReference type="STRING" id="999630.TUZN_1664"/>
<reference key="2">
    <citation type="submission" date="2011-03" db="EMBL/GenBank/DDBJ databases">
        <title>Complete genome sequence of the thermoacidophilic crenarchaeon Thermoproteus uzoniensis 768-20.</title>
        <authorList>
            <person name="Mardanov A.V."/>
            <person name="Gumerov V.M."/>
            <person name="Beletsky A.V."/>
            <person name="Prokofeva M.I."/>
            <person name="Bonch-Osmolovskaya E.A."/>
            <person name="Ravin N.V."/>
            <person name="Skryabin K.G."/>
        </authorList>
    </citation>
    <scope>NUCLEOTIDE SEQUENCE</scope>
    <source>
        <strain>768-20</strain>
    </source>
</reference>
<dbReference type="eggNOG" id="arCOG02113">
    <property type="taxonomic scope" value="Archaea"/>
</dbReference>
<dbReference type="PANTHER" id="PTHR38433">
    <property type="match status" value="1"/>
</dbReference>
<gene>
    <name evidence="2" type="ordered locus">TUZN_1664</name>
</gene>
<sequence length="153" mass="16755">MSAQTSPQAEQKLAELLKTLAEHADELQSLLDQLLELKRSGVLDAMMIVVNRFEELIHYLFQDPAVFRLLSIGVDGTLGAMSKLETPDILNVKATMQELIVRLGKNASPDLIANPKPVKGIWGLLSALNDPDVQRGLGVAFALLKMLGKQPQQ</sequence>
<organism evidence="2 3">
    <name type="scientific">Thermoproteus uzoniensis (strain 768-20)</name>
    <dbReference type="NCBI Taxonomy" id="999630"/>
    <lineage>
        <taxon>Archaea</taxon>
        <taxon>Thermoproteota</taxon>
        <taxon>Thermoprotei</taxon>
        <taxon>Thermoproteales</taxon>
        <taxon>Thermoproteaceae</taxon>
        <taxon>Thermoproteus</taxon>
    </lineage>
</organism>
<keyword evidence="3" id="KW-1185">Reference proteome</keyword>
<dbReference type="InterPro" id="IPR012440">
    <property type="entry name" value="DUF1641"/>
</dbReference>
<accession>F2L311</accession>
<protein>
    <recommendedName>
        <fullName evidence="4">DUF1641 domain-containing protein</fullName>
    </recommendedName>
</protein>
<dbReference type="GeneID" id="10361183"/>